<organism evidence="1 2">
    <name type="scientific">Coccomyxa viridis</name>
    <dbReference type="NCBI Taxonomy" id="1274662"/>
    <lineage>
        <taxon>Eukaryota</taxon>
        <taxon>Viridiplantae</taxon>
        <taxon>Chlorophyta</taxon>
        <taxon>core chlorophytes</taxon>
        <taxon>Trebouxiophyceae</taxon>
        <taxon>Trebouxiophyceae incertae sedis</taxon>
        <taxon>Coccomyxaceae</taxon>
        <taxon>Coccomyxa</taxon>
    </lineage>
</organism>
<dbReference type="Proteomes" id="UP001314263">
    <property type="component" value="Unassembled WGS sequence"/>
</dbReference>
<evidence type="ECO:0000313" key="1">
    <source>
        <dbReference type="EMBL" id="CAK0779806.1"/>
    </source>
</evidence>
<comment type="caution">
    <text evidence="1">The sequence shown here is derived from an EMBL/GenBank/DDBJ whole genome shotgun (WGS) entry which is preliminary data.</text>
</comment>
<protein>
    <submittedName>
        <fullName evidence="1">Uncharacterized protein</fullName>
    </submittedName>
</protein>
<evidence type="ECO:0000313" key="2">
    <source>
        <dbReference type="Proteomes" id="UP001314263"/>
    </source>
</evidence>
<dbReference type="EMBL" id="CAUYUE010000006">
    <property type="protein sequence ID" value="CAK0779806.1"/>
    <property type="molecule type" value="Genomic_DNA"/>
</dbReference>
<dbReference type="AlphaFoldDB" id="A0AAV1I2P0"/>
<accession>A0AAV1I2P0</accession>
<name>A0AAV1I2P0_9CHLO</name>
<keyword evidence="2" id="KW-1185">Reference proteome</keyword>
<sequence>MLACGACRVHVSYAARSDVSEIDRTDDFIEWACSELWVTVGAQLSSINIQDRNKSLEPYSMQEAALKQMLSTDRVLDYVSLEYRRIGTNKHPLIVTPSSTMDLVRTRTLRVLCYLECHMRVERGAPLAWVNFSLVSYHVASLDFDKRLDFVHGLQDFVISCRAFCGPACIELTQALASLGRRVHSNGGCHAWMLNSFEHSRVTKGFDQLMLCGCHACLSCLEANAKLPEGSVLPGVYIKRRQALKMAS</sequence>
<reference evidence="1 2" key="1">
    <citation type="submission" date="2023-10" db="EMBL/GenBank/DDBJ databases">
        <authorList>
            <person name="Maclean D."/>
            <person name="Macfadyen A."/>
        </authorList>
    </citation>
    <scope>NUCLEOTIDE SEQUENCE [LARGE SCALE GENOMIC DNA]</scope>
</reference>
<proteinExistence type="predicted"/>
<gene>
    <name evidence="1" type="ORF">CVIRNUC_004857</name>
</gene>